<evidence type="ECO:0000256" key="1">
    <source>
        <dbReference type="PROSITE-ProRule" id="PRU00983"/>
    </source>
</evidence>
<reference evidence="3 4" key="1">
    <citation type="submission" date="2024-11" db="EMBL/GenBank/DDBJ databases">
        <title>Adaptive evolution of stress response genes in parasites aligns with host niche diversity.</title>
        <authorList>
            <person name="Hahn C."/>
            <person name="Resl P."/>
        </authorList>
    </citation>
    <scope>NUCLEOTIDE SEQUENCE [LARGE SCALE GENOMIC DNA]</scope>
    <source>
        <strain evidence="3">EGGRZ-B1_66</strain>
        <tissue evidence="3">Body</tissue>
    </source>
</reference>
<name>A0ABD2PS23_9PLAT</name>
<keyword evidence="4" id="KW-1185">Reference proteome</keyword>
<dbReference type="InterPro" id="IPR035892">
    <property type="entry name" value="C2_domain_sf"/>
</dbReference>
<proteinExistence type="inferred from homology"/>
<dbReference type="PROSITE" id="PS51650">
    <property type="entry name" value="C2_DOCK"/>
    <property type="match status" value="1"/>
</dbReference>
<gene>
    <name evidence="3" type="primary">DOCK4</name>
    <name evidence="3" type="ORF">Ciccas_011296</name>
</gene>
<dbReference type="PANTHER" id="PTHR45653:SF10">
    <property type="entry name" value="MYOBLAST CITY, ISOFORM B"/>
    <property type="match status" value="1"/>
</dbReference>
<dbReference type="PANTHER" id="PTHR45653">
    <property type="entry name" value="DEDICATOR OF CYTOKINESIS"/>
    <property type="match status" value="1"/>
</dbReference>
<dbReference type="Pfam" id="PF14429">
    <property type="entry name" value="DOCK-C2"/>
    <property type="match status" value="1"/>
</dbReference>
<evidence type="ECO:0000313" key="3">
    <source>
        <dbReference type="EMBL" id="KAL3310144.1"/>
    </source>
</evidence>
<dbReference type="SUPFAM" id="SSF49562">
    <property type="entry name" value="C2 domain (Calcium/lipid-binding domain, CaLB)"/>
    <property type="match status" value="1"/>
</dbReference>
<evidence type="ECO:0000313" key="4">
    <source>
        <dbReference type="Proteomes" id="UP001626550"/>
    </source>
</evidence>
<accession>A0ABD2PS23</accession>
<dbReference type="InterPro" id="IPR027007">
    <property type="entry name" value="C2_DOCK-type_domain"/>
</dbReference>
<comment type="similarity">
    <text evidence="1">Belongs to the DOCK family.</text>
</comment>
<dbReference type="EMBL" id="JBJKFK010003203">
    <property type="protein sequence ID" value="KAL3310144.1"/>
    <property type="molecule type" value="Genomic_DNA"/>
</dbReference>
<dbReference type="Gene3D" id="2.60.40.150">
    <property type="entry name" value="C2 domain"/>
    <property type="match status" value="1"/>
</dbReference>
<sequence>MEKIVGKRHLNCIRLIRTEIQKASEEFLVPLQKIALHQRDQELYEDVSKRLDSIMDTFFCVLRIPYSLHELQEIFMDTVDVIEEMQQFLKTELVLRNPKTKVRYDLKKEKLPISYISMLYEENGNQENKALKPIDQSQKDNCHQNQQLEIQLLLVEWFDAQEHVMLNWTLYKNQLGEQISHEALDQMISAEMRMVGNLKFKLLTFRNICQEQISNGFMKLRLYRNIPSGSTKEMLKRLNSDINFHLKEISSGSWTEKILKIDNLNPNTLSNSEAGTLVVRLRFASRDKNIDRSDRDEFYLLLHSGDFDKTLKNGAHSVEVRITMREKDTRLPFKDCFIPDSILEGNEGTESKFVYNRRGTVIEKTPSLINKDTILYKSVILSHENSPKWKELIKFNCPYEKICENYLVFEFYQISNRDKNHQAKFFGYSSIKISEMVPKAKSFAKVCLAILRDSSEDQVNYAKYSLKRFLISDLQKRVSHKDSILLEVFLISTKLVANEKLLHLRNWRTLASGDYLKKCLCEVSNLSKAEITRPFFRKMLASTFSDMVVTNGRKSQLMMHEKELLLAVVSLISKFEKENWPLKYFLEALPDKKEFIFIVLEMCWHFLVTVIDGQYTQMQIDSVIKQLYLLWTLIMHEKNITELVKDILSTLLTILKHANLTLLPTKMLILECLRKWMPHLPELVTEAFLYDFTKQVIDSSIIPGYESFKHSRTRGSLAMAFSSFQIDSVAENREKAEVDAINEGVDFVTDYLKFNPRMSLDLIPSISNMIQQLWSDFTHRSLLRLVRNLTTFPATELSGFVPIMEKVHHEFKRRQYDETMDPSIEVRLIHTKIVTIT</sequence>
<dbReference type="Proteomes" id="UP001626550">
    <property type="component" value="Unassembled WGS sequence"/>
</dbReference>
<organism evidence="3 4">
    <name type="scientific">Cichlidogyrus casuarinus</name>
    <dbReference type="NCBI Taxonomy" id="1844966"/>
    <lineage>
        <taxon>Eukaryota</taxon>
        <taxon>Metazoa</taxon>
        <taxon>Spiralia</taxon>
        <taxon>Lophotrochozoa</taxon>
        <taxon>Platyhelminthes</taxon>
        <taxon>Monogenea</taxon>
        <taxon>Monopisthocotylea</taxon>
        <taxon>Dactylogyridea</taxon>
        <taxon>Ancyrocephalidae</taxon>
        <taxon>Cichlidogyrus</taxon>
    </lineage>
</organism>
<dbReference type="AlphaFoldDB" id="A0ABD2PS23"/>
<dbReference type="InterPro" id="IPR026791">
    <property type="entry name" value="DOCK"/>
</dbReference>
<comment type="caution">
    <text evidence="3">The sequence shown here is derived from an EMBL/GenBank/DDBJ whole genome shotgun (WGS) entry which is preliminary data.</text>
</comment>
<evidence type="ECO:0000259" key="2">
    <source>
        <dbReference type="PROSITE" id="PS51650"/>
    </source>
</evidence>
<feature type="domain" description="C2 DOCK-type" evidence="2">
    <location>
        <begin position="295"/>
        <end position="496"/>
    </location>
</feature>
<protein>
    <submittedName>
        <fullName evidence="3">Dedicator of cytokinesis protein 4</fullName>
    </submittedName>
</protein>